<feature type="chain" id="PRO_5001605860" evidence="2">
    <location>
        <begin position="24"/>
        <end position="92"/>
    </location>
</feature>
<dbReference type="EMBL" id="GBEZ01015951">
    <property type="protein sequence ID" value="JAC70255.1"/>
    <property type="molecule type" value="Transcribed_RNA"/>
</dbReference>
<feature type="region of interest" description="Disordered" evidence="1">
    <location>
        <begin position="25"/>
        <end position="50"/>
    </location>
</feature>
<dbReference type="AlphaFoldDB" id="A0A061RHX3"/>
<feature type="signal peptide" evidence="2">
    <location>
        <begin position="1"/>
        <end position="23"/>
    </location>
</feature>
<proteinExistence type="predicted"/>
<reference evidence="3" key="1">
    <citation type="submission" date="2014-05" db="EMBL/GenBank/DDBJ databases">
        <title>The transcriptome of the halophilic microalga Tetraselmis sp. GSL018 isolated from the Great Salt Lake, Utah.</title>
        <authorList>
            <person name="Jinkerson R.E."/>
            <person name="D'Adamo S."/>
            <person name="Posewitz M.C."/>
        </authorList>
    </citation>
    <scope>NUCLEOTIDE SEQUENCE</scope>
    <source>
        <strain evidence="3">GSL018</strain>
    </source>
</reference>
<organism evidence="3">
    <name type="scientific">Tetraselmis sp. GSL018</name>
    <dbReference type="NCBI Taxonomy" id="582737"/>
    <lineage>
        <taxon>Eukaryota</taxon>
        <taxon>Viridiplantae</taxon>
        <taxon>Chlorophyta</taxon>
        <taxon>core chlorophytes</taxon>
        <taxon>Chlorodendrophyceae</taxon>
        <taxon>Chlorodendrales</taxon>
        <taxon>Chlorodendraceae</taxon>
        <taxon>Tetraselmis</taxon>
    </lineage>
</organism>
<protein>
    <submittedName>
        <fullName evidence="3">Uncharacterized protein</fullName>
    </submittedName>
</protein>
<gene>
    <name evidence="3" type="ORF">TSPGSL018_4561</name>
</gene>
<name>A0A061RHX3_9CHLO</name>
<evidence type="ECO:0000256" key="2">
    <source>
        <dbReference type="SAM" id="SignalP"/>
    </source>
</evidence>
<feature type="compositionally biased region" description="Pro residues" evidence="1">
    <location>
        <begin position="27"/>
        <end position="50"/>
    </location>
</feature>
<keyword evidence="2" id="KW-0732">Signal</keyword>
<sequence length="92" mass="9756">MSIITRTALLCVAAALFLLRSQAQSPTPAPTAVPEPSSPSPLPPPPAAVSPPPPFPCWPACPQHAGRYACHQRPSLSPYNTHINLLHIHPSI</sequence>
<accession>A0A061RHX3</accession>
<evidence type="ECO:0000256" key="1">
    <source>
        <dbReference type="SAM" id="MobiDB-lite"/>
    </source>
</evidence>
<feature type="non-terminal residue" evidence="3">
    <location>
        <position position="92"/>
    </location>
</feature>
<evidence type="ECO:0000313" key="3">
    <source>
        <dbReference type="EMBL" id="JAC70255.1"/>
    </source>
</evidence>